<proteinExistence type="predicted"/>
<comment type="subcellular location">
    <subcellularLocation>
        <location evidence="1">Golgi apparatus membrane</location>
        <topology evidence="1">Peripheral membrane protein</topology>
    </subcellularLocation>
</comment>
<comment type="caution">
    <text evidence="7">The sequence shown here is derived from an EMBL/GenBank/DDBJ whole genome shotgun (WGS) entry which is preliminary data.</text>
</comment>
<evidence type="ECO:0000256" key="1">
    <source>
        <dbReference type="ARBA" id="ARBA00004395"/>
    </source>
</evidence>
<dbReference type="Pfam" id="PF20649">
    <property type="entry name" value="COG5_C"/>
    <property type="match status" value="1"/>
</dbReference>
<dbReference type="PANTHER" id="PTHR13228">
    <property type="entry name" value="CONSERVED OLIGOMERIC GOLGI COMPLEX COMPONENT 5"/>
    <property type="match status" value="1"/>
</dbReference>
<dbReference type="GO" id="GO:0017119">
    <property type="term" value="C:Golgi transport complex"/>
    <property type="evidence" value="ECO:0007669"/>
    <property type="project" value="InterPro"/>
</dbReference>
<feature type="domain" description="Conserved oligomeric Golgi complex subunit 5 N-terminal" evidence="5">
    <location>
        <begin position="32"/>
        <end position="155"/>
    </location>
</feature>
<dbReference type="AlphaFoldDB" id="A0AAE0BX00"/>
<dbReference type="GO" id="GO:0000139">
    <property type="term" value="C:Golgi membrane"/>
    <property type="evidence" value="ECO:0007669"/>
    <property type="project" value="UniProtKB-SubCell"/>
</dbReference>
<evidence type="ECO:0000313" key="7">
    <source>
        <dbReference type="EMBL" id="KAK3243297.1"/>
    </source>
</evidence>
<evidence type="ECO:0000259" key="6">
    <source>
        <dbReference type="Pfam" id="PF20649"/>
    </source>
</evidence>
<keyword evidence="3" id="KW-0333">Golgi apparatus</keyword>
<evidence type="ECO:0000256" key="2">
    <source>
        <dbReference type="ARBA" id="ARBA00020974"/>
    </source>
</evidence>
<evidence type="ECO:0000313" key="8">
    <source>
        <dbReference type="Proteomes" id="UP001190700"/>
    </source>
</evidence>
<dbReference type="InterPro" id="IPR019465">
    <property type="entry name" value="Cog5"/>
</dbReference>
<keyword evidence="8" id="KW-1185">Reference proteome</keyword>
<dbReference type="Pfam" id="PF10392">
    <property type="entry name" value="COG5_N"/>
    <property type="match status" value="1"/>
</dbReference>
<dbReference type="PANTHER" id="PTHR13228:SF3">
    <property type="entry name" value="CONSERVED OLIGOMERIC GOLGI COMPLEX SUBUNIT 5"/>
    <property type="match status" value="1"/>
</dbReference>
<protein>
    <recommendedName>
        <fullName evidence="2">Conserved oligomeric Golgi complex subunit 5</fullName>
    </recommendedName>
</protein>
<sequence>MDDHAIATESSAHGPEQLCPVLKQFQQDRHYSAFLNPNFEATAYSSTVLSQSTATASTQALEEGIHALEAELREEVVARHSELLSQVGSLRDTENTLGIVRSGVASLKETVARVRAEIAEPYRQIQTRTRQLAALNETVDLLRRVIRMLKLIAKLREQQNSKTPDLSKAAKIISDIDMLQLEGDLSGVDVLEAEAGWLAAVGKDVRSKAEAQLKQGMNTLSQAEVGSVLQVYYNLGELKPTVHMLVAKYVQQLGTHMADCLNPAKISAVSAAGGAAVGTPRGGAPQAGGAQRWQQALWQQLGSCMEAMHSAVVAIWHLQRVLAKKRDPITHVCFIDTLLVPGQPTLTEKLWNEVVEVLQNALVNSYNGGTAVKEALVLGYPRLAALLDSMFTRLLRDTEVKGISAAVKPEDLKQLEKAAEVYCNGYLNRSLTRMSESVTALFSGGRAAPTPSDANKLVGRFKEELDSVLPDARLAALVSQGLSTTMKLLGEKCEYQLATGPEARQVSGPCTSSQQKNLQLCALLQDVHHAFTGMLNRLPASAIQSLQSALTNLEGVVRECLTPLFKALGERFDSCLLKMHEENFSTSESSKAGTTNCSEYMEELLKVVAFFRAEFSQRIAPGGLGKGKGAVAAELMCAQAARLLEMFVRHAALVRPLSESGKLRLAKDMAELEIAVGQNLYPVEQLGAQYRSLRAFRPLLFLDTAQVPSSPLLHELPISVVMHHLYTRGPKELVSPHMRAGLSPAQYSLWLDQHTPEEVWKGVKGTLDSYAQIMKTVGKEIAPVHPIMLTLGSTIS</sequence>
<accession>A0AAE0BX00</accession>
<dbReference type="GO" id="GO:0006891">
    <property type="term" value="P:intra-Golgi vesicle-mediated transport"/>
    <property type="evidence" value="ECO:0007669"/>
    <property type="project" value="InterPro"/>
</dbReference>
<keyword evidence="4" id="KW-0472">Membrane</keyword>
<feature type="domain" description="Conserved oligomeric Golgi complex subunit 5 helical" evidence="6">
    <location>
        <begin position="185"/>
        <end position="391"/>
    </location>
</feature>
<dbReference type="InterPro" id="IPR048485">
    <property type="entry name" value="COG5_helical"/>
</dbReference>
<dbReference type="Proteomes" id="UP001190700">
    <property type="component" value="Unassembled WGS sequence"/>
</dbReference>
<reference evidence="7 8" key="1">
    <citation type="journal article" date="2015" name="Genome Biol. Evol.">
        <title>Comparative Genomics of a Bacterivorous Green Alga Reveals Evolutionary Causalities and Consequences of Phago-Mixotrophic Mode of Nutrition.</title>
        <authorList>
            <person name="Burns J.A."/>
            <person name="Paasch A."/>
            <person name="Narechania A."/>
            <person name="Kim E."/>
        </authorList>
    </citation>
    <scope>NUCLEOTIDE SEQUENCE [LARGE SCALE GENOMIC DNA]</scope>
    <source>
        <strain evidence="7 8">PLY_AMNH</strain>
    </source>
</reference>
<dbReference type="InterPro" id="IPR049176">
    <property type="entry name" value="COG5_N"/>
</dbReference>
<organism evidence="7 8">
    <name type="scientific">Cymbomonas tetramitiformis</name>
    <dbReference type="NCBI Taxonomy" id="36881"/>
    <lineage>
        <taxon>Eukaryota</taxon>
        <taxon>Viridiplantae</taxon>
        <taxon>Chlorophyta</taxon>
        <taxon>Pyramimonadophyceae</taxon>
        <taxon>Pyramimonadales</taxon>
        <taxon>Pyramimonadaceae</taxon>
        <taxon>Cymbomonas</taxon>
    </lineage>
</organism>
<evidence type="ECO:0000256" key="3">
    <source>
        <dbReference type="ARBA" id="ARBA00023034"/>
    </source>
</evidence>
<dbReference type="EMBL" id="LGRX02032980">
    <property type="protein sequence ID" value="KAK3243297.1"/>
    <property type="molecule type" value="Genomic_DNA"/>
</dbReference>
<evidence type="ECO:0000256" key="4">
    <source>
        <dbReference type="ARBA" id="ARBA00023136"/>
    </source>
</evidence>
<evidence type="ECO:0000259" key="5">
    <source>
        <dbReference type="Pfam" id="PF10392"/>
    </source>
</evidence>
<gene>
    <name evidence="7" type="ORF">CYMTET_47037</name>
</gene>
<name>A0AAE0BX00_9CHLO</name>